<evidence type="ECO:0000259" key="15">
    <source>
        <dbReference type="PROSITE" id="PS50885"/>
    </source>
</evidence>
<dbReference type="PROSITE" id="PS50885">
    <property type="entry name" value="HAMP"/>
    <property type="match status" value="1"/>
</dbReference>
<evidence type="ECO:0000256" key="7">
    <source>
        <dbReference type="ARBA" id="ARBA00022741"/>
    </source>
</evidence>
<dbReference type="FunFam" id="1.10.287.130:FF:000035">
    <property type="entry name" value="Two-component sensor histidine kinase"/>
    <property type="match status" value="1"/>
</dbReference>
<dbReference type="Gene3D" id="1.10.287.130">
    <property type="match status" value="1"/>
</dbReference>
<evidence type="ECO:0000256" key="1">
    <source>
        <dbReference type="ARBA" id="ARBA00000085"/>
    </source>
</evidence>
<dbReference type="SMART" id="SM00387">
    <property type="entry name" value="HATPase_c"/>
    <property type="match status" value="1"/>
</dbReference>
<reference evidence="16 17" key="1">
    <citation type="submission" date="2018-05" db="EMBL/GenBank/DDBJ databases">
        <title>Genomic Encyclopedia of Type Strains, Phase IV (KMG-V): Genome sequencing to study the core and pangenomes of soil and plant-associated prokaryotes.</title>
        <authorList>
            <person name="Whitman W."/>
        </authorList>
    </citation>
    <scope>NUCLEOTIDE SEQUENCE [LARGE SCALE GENOMIC DNA]</scope>
    <source>
        <strain evidence="16 17">SLV-132</strain>
    </source>
</reference>
<dbReference type="GO" id="GO:0000155">
    <property type="term" value="F:phosphorelay sensor kinase activity"/>
    <property type="evidence" value="ECO:0007669"/>
    <property type="project" value="InterPro"/>
</dbReference>
<feature type="region of interest" description="Disordered" evidence="13">
    <location>
        <begin position="446"/>
        <end position="474"/>
    </location>
</feature>
<dbReference type="SMART" id="SM00388">
    <property type="entry name" value="HisKA"/>
    <property type="match status" value="1"/>
</dbReference>
<dbReference type="GO" id="GO:0005886">
    <property type="term" value="C:plasma membrane"/>
    <property type="evidence" value="ECO:0007669"/>
    <property type="project" value="TreeGrafter"/>
</dbReference>
<feature type="region of interest" description="Disordered" evidence="13">
    <location>
        <begin position="60"/>
        <end position="79"/>
    </location>
</feature>
<keyword evidence="9" id="KW-0067">ATP-binding</keyword>
<evidence type="ECO:0000256" key="8">
    <source>
        <dbReference type="ARBA" id="ARBA00022777"/>
    </source>
</evidence>
<dbReference type="InterPro" id="IPR036890">
    <property type="entry name" value="HATPase_C_sf"/>
</dbReference>
<proteinExistence type="predicted"/>
<dbReference type="InterPro" id="IPR003594">
    <property type="entry name" value="HATPase_dom"/>
</dbReference>
<organism evidence="16 17">
    <name type="scientific">Cupriavidus plantarum</name>
    <dbReference type="NCBI Taxonomy" id="942865"/>
    <lineage>
        <taxon>Bacteria</taxon>
        <taxon>Pseudomonadati</taxon>
        <taxon>Pseudomonadota</taxon>
        <taxon>Betaproteobacteria</taxon>
        <taxon>Burkholderiales</taxon>
        <taxon>Burkholderiaceae</taxon>
        <taxon>Cupriavidus</taxon>
    </lineage>
</organism>
<evidence type="ECO:0000313" key="17">
    <source>
        <dbReference type="Proteomes" id="UP000245754"/>
    </source>
</evidence>
<dbReference type="EMBL" id="QGGT01000003">
    <property type="protein sequence ID" value="PWK34012.1"/>
    <property type="molecule type" value="Genomic_DNA"/>
</dbReference>
<dbReference type="RefSeq" id="WP_109584081.1">
    <property type="nucleotide sequence ID" value="NZ_QGGT01000003.1"/>
</dbReference>
<dbReference type="SUPFAM" id="SSF55874">
    <property type="entry name" value="ATPase domain of HSP90 chaperone/DNA topoisomerase II/histidine kinase"/>
    <property type="match status" value="1"/>
</dbReference>
<evidence type="ECO:0000256" key="13">
    <source>
        <dbReference type="SAM" id="MobiDB-lite"/>
    </source>
</evidence>
<name>A0A316ESB3_9BURK</name>
<dbReference type="PANTHER" id="PTHR45436">
    <property type="entry name" value="SENSOR HISTIDINE KINASE YKOH"/>
    <property type="match status" value="1"/>
</dbReference>
<comment type="catalytic activity">
    <reaction evidence="1">
        <text>ATP + protein L-histidine = ADP + protein N-phospho-L-histidine.</text>
        <dbReference type="EC" id="2.7.13.3"/>
    </reaction>
</comment>
<dbReference type="Pfam" id="PF02518">
    <property type="entry name" value="HATPase_c"/>
    <property type="match status" value="1"/>
</dbReference>
<dbReference type="InterPro" id="IPR003660">
    <property type="entry name" value="HAMP_dom"/>
</dbReference>
<evidence type="ECO:0000256" key="9">
    <source>
        <dbReference type="ARBA" id="ARBA00022840"/>
    </source>
</evidence>
<evidence type="ECO:0000256" key="12">
    <source>
        <dbReference type="ARBA" id="ARBA00023136"/>
    </source>
</evidence>
<dbReference type="AlphaFoldDB" id="A0A316ESB3"/>
<evidence type="ECO:0000256" key="6">
    <source>
        <dbReference type="ARBA" id="ARBA00022692"/>
    </source>
</evidence>
<dbReference type="Gene3D" id="1.20.5.1040">
    <property type="entry name" value="Sensor protein qsec"/>
    <property type="match status" value="2"/>
</dbReference>
<feature type="domain" description="Histidine kinase" evidence="14">
    <location>
        <begin position="243"/>
        <end position="450"/>
    </location>
</feature>
<sequence>MTLQRRLILAVLFAAALAWVLTSAIIYVSAREEINELYDTDMVRMAQQMQAVLPIVDISKLPRPAPPSTEPEPGDEDLGDLGSAGLGELAIAAWRPGGEPLHIDPDGDRLPRAPHIKGFTEATIDGVQWRLYYLNDAAVGWRVCVGQVLAEREELIFAYLEAQVLPWVLGLPLLTLLMVWGVRRALLPVRTLSAELATRAPHDPTPLDVSPVPGELVPLVTAMNHLLSRVSAVLEHERRLTADAAHELRTPLAALKAQWEVARRSQDDAERARASAMVEAGIDRLSRLVNQLLTLSRLEESTPMSVAPRAVPADWPEIANQTLSDCLPLSGSRDVDIELLWPAEPAVPLPITGEPALLGIMLRNLLDNALRYSPPHTLVTVTFLPDRIEVADRGPGVPPDILPRLGDRFFREAGRREHGTGLGISIARRVAALHGLRIDFANRRNKRSEGEGEGEGSGLIATIRRDGPSHNPPQ</sequence>
<keyword evidence="11" id="KW-0902">Two-component regulatory system</keyword>
<dbReference type="SUPFAM" id="SSF47384">
    <property type="entry name" value="Homodimeric domain of signal transducing histidine kinase"/>
    <property type="match status" value="1"/>
</dbReference>
<keyword evidence="7" id="KW-0547">Nucleotide-binding</keyword>
<dbReference type="InterPro" id="IPR003661">
    <property type="entry name" value="HisK_dim/P_dom"/>
</dbReference>
<accession>A0A316ESB3</accession>
<dbReference type="Pfam" id="PF08521">
    <property type="entry name" value="2CSK_N"/>
    <property type="match status" value="1"/>
</dbReference>
<dbReference type="Proteomes" id="UP000245754">
    <property type="component" value="Unassembled WGS sequence"/>
</dbReference>
<dbReference type="CDD" id="cd00082">
    <property type="entry name" value="HisKA"/>
    <property type="match status" value="1"/>
</dbReference>
<evidence type="ECO:0000256" key="5">
    <source>
        <dbReference type="ARBA" id="ARBA00022679"/>
    </source>
</evidence>
<dbReference type="PRINTS" id="PR00344">
    <property type="entry name" value="BCTRLSENSOR"/>
</dbReference>
<keyword evidence="12" id="KW-0472">Membrane</keyword>
<keyword evidence="10" id="KW-1133">Transmembrane helix</keyword>
<keyword evidence="5" id="KW-0808">Transferase</keyword>
<dbReference type="InterPro" id="IPR013727">
    <property type="entry name" value="2CSK_N"/>
</dbReference>
<feature type="domain" description="HAMP" evidence="15">
    <location>
        <begin position="183"/>
        <end position="235"/>
    </location>
</feature>
<evidence type="ECO:0000256" key="11">
    <source>
        <dbReference type="ARBA" id="ARBA00023012"/>
    </source>
</evidence>
<dbReference type="EC" id="2.7.13.3" evidence="3"/>
<protein>
    <recommendedName>
        <fullName evidence="3">histidine kinase</fullName>
        <ecNumber evidence="3">2.7.13.3</ecNumber>
    </recommendedName>
</protein>
<dbReference type="InterPro" id="IPR050428">
    <property type="entry name" value="TCS_sensor_his_kinase"/>
</dbReference>
<dbReference type="PROSITE" id="PS50109">
    <property type="entry name" value="HIS_KIN"/>
    <property type="match status" value="1"/>
</dbReference>
<evidence type="ECO:0000313" key="16">
    <source>
        <dbReference type="EMBL" id="PWK34012.1"/>
    </source>
</evidence>
<comment type="caution">
    <text evidence="16">The sequence shown here is derived from an EMBL/GenBank/DDBJ whole genome shotgun (WGS) entry which is preliminary data.</text>
</comment>
<dbReference type="InterPro" id="IPR036097">
    <property type="entry name" value="HisK_dim/P_sf"/>
</dbReference>
<keyword evidence="6" id="KW-0812">Transmembrane</keyword>
<evidence type="ECO:0000256" key="3">
    <source>
        <dbReference type="ARBA" id="ARBA00012438"/>
    </source>
</evidence>
<evidence type="ECO:0000256" key="2">
    <source>
        <dbReference type="ARBA" id="ARBA00004141"/>
    </source>
</evidence>
<dbReference type="Pfam" id="PF00512">
    <property type="entry name" value="HisKA"/>
    <property type="match status" value="1"/>
</dbReference>
<dbReference type="InterPro" id="IPR004358">
    <property type="entry name" value="Sig_transdc_His_kin-like_C"/>
</dbReference>
<keyword evidence="4" id="KW-0597">Phosphoprotein</keyword>
<dbReference type="InterPro" id="IPR005467">
    <property type="entry name" value="His_kinase_dom"/>
</dbReference>
<evidence type="ECO:0000256" key="10">
    <source>
        <dbReference type="ARBA" id="ARBA00022989"/>
    </source>
</evidence>
<gene>
    <name evidence="16" type="ORF">C7419_103331</name>
</gene>
<dbReference type="Gene3D" id="3.30.565.10">
    <property type="entry name" value="Histidine kinase-like ATPase, C-terminal domain"/>
    <property type="match status" value="1"/>
</dbReference>
<keyword evidence="8 16" id="KW-0418">Kinase</keyword>
<comment type="subcellular location">
    <subcellularLocation>
        <location evidence="2">Membrane</location>
        <topology evidence="2">Multi-pass membrane protein</topology>
    </subcellularLocation>
</comment>
<keyword evidence="17" id="KW-1185">Reference proteome</keyword>
<dbReference type="GO" id="GO:0005524">
    <property type="term" value="F:ATP binding"/>
    <property type="evidence" value="ECO:0007669"/>
    <property type="project" value="UniProtKB-KW"/>
</dbReference>
<evidence type="ECO:0000256" key="4">
    <source>
        <dbReference type="ARBA" id="ARBA00022553"/>
    </source>
</evidence>
<dbReference type="PANTHER" id="PTHR45436:SF14">
    <property type="entry name" value="SENSOR PROTEIN QSEC"/>
    <property type="match status" value="1"/>
</dbReference>
<evidence type="ECO:0000259" key="14">
    <source>
        <dbReference type="PROSITE" id="PS50109"/>
    </source>
</evidence>